<comment type="caution">
    <text evidence="7">The sequence shown here is derived from an EMBL/GenBank/DDBJ whole genome shotgun (WGS) entry which is preliminary data.</text>
</comment>
<feature type="modified residue" description="4-aspartylphosphate" evidence="4">
    <location>
        <position position="209"/>
    </location>
</feature>
<dbReference type="RefSeq" id="WP_055197859.1">
    <property type="nucleotide sequence ID" value="NZ_JAOQJG010000006.1"/>
</dbReference>
<dbReference type="EMBL" id="JBBNIN010000020">
    <property type="protein sequence ID" value="MEQ2711800.1"/>
    <property type="molecule type" value="Genomic_DNA"/>
</dbReference>
<dbReference type="InterPro" id="IPR001789">
    <property type="entry name" value="Sig_transdc_resp-reg_receiver"/>
</dbReference>
<dbReference type="PROSITE" id="PS50110">
    <property type="entry name" value="RESPONSE_REGULATORY"/>
    <property type="match status" value="1"/>
</dbReference>
<accession>A0ABV1IXV9</accession>
<dbReference type="PANTHER" id="PTHR45339:SF3">
    <property type="entry name" value="HISTIDINE KINASE"/>
    <property type="match status" value="1"/>
</dbReference>
<dbReference type="Gene3D" id="3.30.565.10">
    <property type="entry name" value="Histidine kinase-like ATPase, C-terminal domain"/>
    <property type="match status" value="1"/>
</dbReference>
<reference evidence="7 8" key="1">
    <citation type="submission" date="2024-04" db="EMBL/GenBank/DDBJ databases">
        <title>Human intestinal bacterial collection.</title>
        <authorList>
            <person name="Pauvert C."/>
            <person name="Hitch T.C.A."/>
            <person name="Clavel T."/>
        </authorList>
    </citation>
    <scope>NUCLEOTIDE SEQUENCE [LARGE SCALE GENOMIC DNA]</scope>
    <source>
        <strain evidence="7 8">CLA-AA-H249</strain>
    </source>
</reference>
<evidence type="ECO:0000259" key="6">
    <source>
        <dbReference type="PROSITE" id="PS50110"/>
    </source>
</evidence>
<dbReference type="Gene3D" id="3.40.50.2300">
    <property type="match status" value="1"/>
</dbReference>
<dbReference type="InterPro" id="IPR036890">
    <property type="entry name" value="HATPase_C_sf"/>
</dbReference>
<name>A0ABV1IXV9_9FIRM</name>
<evidence type="ECO:0000313" key="7">
    <source>
        <dbReference type="EMBL" id="MEQ2711800.1"/>
    </source>
</evidence>
<feature type="domain" description="Response regulatory" evidence="6">
    <location>
        <begin position="157"/>
        <end position="278"/>
    </location>
</feature>
<evidence type="ECO:0000256" key="5">
    <source>
        <dbReference type="SAM" id="Phobius"/>
    </source>
</evidence>
<evidence type="ECO:0000256" key="4">
    <source>
        <dbReference type="PROSITE-ProRule" id="PRU00169"/>
    </source>
</evidence>
<keyword evidence="5" id="KW-0472">Membrane</keyword>
<organism evidence="7 8">
    <name type="scientific">Anaerostipes amylophilus</name>
    <dbReference type="NCBI Taxonomy" id="2981779"/>
    <lineage>
        <taxon>Bacteria</taxon>
        <taxon>Bacillati</taxon>
        <taxon>Bacillota</taxon>
        <taxon>Clostridia</taxon>
        <taxon>Lachnospirales</taxon>
        <taxon>Lachnospiraceae</taxon>
        <taxon>Anaerostipes</taxon>
    </lineage>
</organism>
<keyword evidence="8" id="KW-1185">Reference proteome</keyword>
<evidence type="ECO:0000256" key="2">
    <source>
        <dbReference type="ARBA" id="ARBA00022553"/>
    </source>
</evidence>
<dbReference type="PANTHER" id="PTHR45339">
    <property type="entry name" value="HYBRID SIGNAL TRANSDUCTION HISTIDINE KINASE J"/>
    <property type="match status" value="1"/>
</dbReference>
<evidence type="ECO:0000256" key="1">
    <source>
        <dbReference type="ARBA" id="ARBA00018672"/>
    </source>
</evidence>
<evidence type="ECO:0000313" key="8">
    <source>
        <dbReference type="Proteomes" id="UP001482154"/>
    </source>
</evidence>
<comment type="function">
    <text evidence="3">May play the central regulatory role in sporulation. It may be an element of the effector pathway responsible for the activation of sporulation genes in response to nutritional stress. Spo0A may act in concert with spo0H (a sigma factor) to control the expression of some genes that are critical to the sporulation process.</text>
</comment>
<dbReference type="SUPFAM" id="SSF52172">
    <property type="entry name" value="CheY-like"/>
    <property type="match status" value="1"/>
</dbReference>
<proteinExistence type="predicted"/>
<gene>
    <name evidence="7" type="ORF">AAAU51_11550</name>
</gene>
<dbReference type="Proteomes" id="UP001482154">
    <property type="component" value="Unassembled WGS sequence"/>
</dbReference>
<keyword evidence="2 4" id="KW-0597">Phosphoprotein</keyword>
<dbReference type="SUPFAM" id="SSF55874">
    <property type="entry name" value="ATPase domain of HSP90 chaperone/DNA topoisomerase II/histidine kinase"/>
    <property type="match status" value="1"/>
</dbReference>
<sequence>MSILNKTLKTMQTSKLSDAVSAYEESQKKVTLSDFIKDNLAAVSVGCTGAFLLVLIVFLKLLQKARIESGKMELDENYASVRTVVKEIYDVFEPEATKKEVDYIQKVDVIYEHILCDITKVEQILLNLVSNAVKYTASGGTVKLKIQEIPCDQDGLVQIKTEDNELNAEIAITILNEMGMKVDHVEDGVQCVSKIEQMPADIYDLILMDIQMPNMDGYRATEAIRDLTDQKKAKILIIAMTANAFEEDRKMALSKCMNGHIAKLIDVKNMEEVLMSVLR</sequence>
<keyword evidence="5" id="KW-0812">Transmembrane</keyword>
<keyword evidence="5" id="KW-1133">Transmembrane helix</keyword>
<dbReference type="SMART" id="SM00448">
    <property type="entry name" value="REC"/>
    <property type="match status" value="1"/>
</dbReference>
<protein>
    <recommendedName>
        <fullName evidence="1">Stage 0 sporulation protein A homolog</fullName>
    </recommendedName>
</protein>
<dbReference type="InterPro" id="IPR011006">
    <property type="entry name" value="CheY-like_superfamily"/>
</dbReference>
<evidence type="ECO:0000256" key="3">
    <source>
        <dbReference type="ARBA" id="ARBA00024867"/>
    </source>
</evidence>
<dbReference type="CDD" id="cd17546">
    <property type="entry name" value="REC_hyHK_CKI1_RcsC-like"/>
    <property type="match status" value="1"/>
</dbReference>
<dbReference type="Pfam" id="PF00072">
    <property type="entry name" value="Response_reg"/>
    <property type="match status" value="1"/>
</dbReference>
<feature type="transmembrane region" description="Helical" evidence="5">
    <location>
        <begin position="40"/>
        <end position="62"/>
    </location>
</feature>